<dbReference type="PANTHER" id="PTHR43740:SF2">
    <property type="entry name" value="LEUCINE--TRNA LIGASE, MITOCHONDRIAL"/>
    <property type="match status" value="1"/>
</dbReference>
<keyword evidence="5 11" id="KW-0547">Nucleotide-binding</keyword>
<dbReference type="Pfam" id="PF00133">
    <property type="entry name" value="tRNA-synt_1"/>
    <property type="match status" value="1"/>
</dbReference>
<dbReference type="InterPro" id="IPR009080">
    <property type="entry name" value="tRNAsynth_Ia_anticodon-bd"/>
</dbReference>
<evidence type="ECO:0000313" key="16">
    <source>
        <dbReference type="Proteomes" id="UP000243052"/>
    </source>
</evidence>
<dbReference type="PROSITE" id="PS00178">
    <property type="entry name" value="AA_TRNA_LIGASE_I"/>
    <property type="match status" value="1"/>
</dbReference>
<evidence type="ECO:0000256" key="3">
    <source>
        <dbReference type="ARBA" id="ARBA00013164"/>
    </source>
</evidence>
<dbReference type="STRING" id="45286.A0A0X8HR44"/>
<dbReference type="InterPro" id="IPR009008">
    <property type="entry name" value="Val/Leu/Ile-tRNA-synth_edit"/>
</dbReference>
<dbReference type="GO" id="GO:0006429">
    <property type="term" value="P:leucyl-tRNA aminoacylation"/>
    <property type="evidence" value="ECO:0007669"/>
    <property type="project" value="InterPro"/>
</dbReference>
<dbReference type="PANTHER" id="PTHR43740">
    <property type="entry name" value="LEUCYL-TRNA SYNTHETASE"/>
    <property type="match status" value="1"/>
</dbReference>
<evidence type="ECO:0000256" key="7">
    <source>
        <dbReference type="ARBA" id="ARBA00022917"/>
    </source>
</evidence>
<dbReference type="FunFam" id="3.40.50.620:FF:000100">
    <property type="entry name" value="probable leucine--tRNA ligase, mitochondrial"/>
    <property type="match status" value="1"/>
</dbReference>
<evidence type="ECO:0000256" key="5">
    <source>
        <dbReference type="ARBA" id="ARBA00022741"/>
    </source>
</evidence>
<dbReference type="InterPro" id="IPR015413">
    <property type="entry name" value="Methionyl/Leucyl_tRNA_Synth"/>
</dbReference>
<gene>
    <name evidence="15" type="ORF">AW171_hschr31771</name>
</gene>
<evidence type="ECO:0000313" key="15">
    <source>
        <dbReference type="EMBL" id="AMD19909.1"/>
    </source>
</evidence>
<evidence type="ECO:0000256" key="2">
    <source>
        <dbReference type="ARBA" id="ARBA00005594"/>
    </source>
</evidence>
<dbReference type="GO" id="GO:0005759">
    <property type="term" value="C:mitochondrial matrix"/>
    <property type="evidence" value="ECO:0007669"/>
    <property type="project" value="UniProtKB-SubCell"/>
</dbReference>
<accession>A0A0X8HR44</accession>
<organism evidence="15 16">
    <name type="scientific">Eremothecium sinecaudum</name>
    <dbReference type="NCBI Taxonomy" id="45286"/>
    <lineage>
        <taxon>Eukaryota</taxon>
        <taxon>Fungi</taxon>
        <taxon>Dikarya</taxon>
        <taxon>Ascomycota</taxon>
        <taxon>Saccharomycotina</taxon>
        <taxon>Saccharomycetes</taxon>
        <taxon>Saccharomycetales</taxon>
        <taxon>Saccharomycetaceae</taxon>
        <taxon>Eremothecium</taxon>
    </lineage>
</organism>
<keyword evidence="7 11" id="KW-0648">Protein biosynthesis</keyword>
<evidence type="ECO:0000259" key="12">
    <source>
        <dbReference type="Pfam" id="PF00133"/>
    </source>
</evidence>
<dbReference type="SUPFAM" id="SSF50677">
    <property type="entry name" value="ValRS/IleRS/LeuRS editing domain"/>
    <property type="match status" value="1"/>
</dbReference>
<keyword evidence="4 11" id="KW-0436">Ligase</keyword>
<reference evidence="15 16" key="1">
    <citation type="submission" date="2016-01" db="EMBL/GenBank/DDBJ databases">
        <title>Genome sequence of the yeast Holleya sinecauda.</title>
        <authorList>
            <person name="Dietrich F.S."/>
        </authorList>
    </citation>
    <scope>NUCLEOTIDE SEQUENCE [LARGE SCALE GENOMIC DNA]</scope>
    <source>
        <strain evidence="15 16">ATCC 58844</strain>
    </source>
</reference>
<dbReference type="FunFam" id="1.10.730.10:FF:000002">
    <property type="entry name" value="Leucine--tRNA ligase"/>
    <property type="match status" value="1"/>
</dbReference>
<feature type="domain" description="Leucyl-tRNA synthetase editing" evidence="14">
    <location>
        <begin position="235"/>
        <end position="413"/>
    </location>
</feature>
<dbReference type="PRINTS" id="PR00985">
    <property type="entry name" value="TRNASYNTHLEU"/>
</dbReference>
<comment type="similarity">
    <text evidence="2 11">Belongs to the class-I aminoacyl-tRNA synthetase family.</text>
</comment>
<keyword evidence="6 11" id="KW-0067">ATP-binding</keyword>
<evidence type="ECO:0000259" key="13">
    <source>
        <dbReference type="Pfam" id="PF09334"/>
    </source>
</evidence>
<evidence type="ECO:0000256" key="6">
    <source>
        <dbReference type="ARBA" id="ARBA00022840"/>
    </source>
</evidence>
<dbReference type="InterPro" id="IPR002300">
    <property type="entry name" value="aa-tRNA-synth_Ia"/>
</dbReference>
<evidence type="ECO:0000256" key="9">
    <source>
        <dbReference type="ARBA" id="ARBA00030520"/>
    </source>
</evidence>
<dbReference type="InterPro" id="IPR014729">
    <property type="entry name" value="Rossmann-like_a/b/a_fold"/>
</dbReference>
<dbReference type="Pfam" id="PF09334">
    <property type="entry name" value="tRNA-synt_1g"/>
    <property type="match status" value="1"/>
</dbReference>
<dbReference type="CDD" id="cd00812">
    <property type="entry name" value="LeuRS_core"/>
    <property type="match status" value="1"/>
</dbReference>
<feature type="domain" description="Aminoacyl-tRNA synthetase class Ia" evidence="12">
    <location>
        <begin position="427"/>
        <end position="586"/>
    </location>
</feature>
<keyword evidence="8 11" id="KW-0030">Aminoacyl-tRNA synthetase</keyword>
<evidence type="ECO:0000259" key="14">
    <source>
        <dbReference type="Pfam" id="PF13603"/>
    </source>
</evidence>
<dbReference type="Gene3D" id="3.40.50.620">
    <property type="entry name" value="HUPs"/>
    <property type="match status" value="2"/>
</dbReference>
<name>A0A0X8HR44_9SACH</name>
<dbReference type="RefSeq" id="XP_017986905.1">
    <property type="nucleotide sequence ID" value="XM_018131207.1"/>
</dbReference>
<dbReference type="InterPro" id="IPR001412">
    <property type="entry name" value="aa-tRNA-synth_I_CS"/>
</dbReference>
<dbReference type="EC" id="6.1.1.4" evidence="3"/>
<sequence length="873" mass="99270">MRLLTLRLSKRFTSTAHHIDLLAIGEKWKKKTVLPIPTVSKKSPKDDIYVLAMFPYPSGMLHIGHLRVYTISDTLNRFYQMKGYNVIHPIGWDAFGLPAENAALERGVDPAVWTKQNIAKMKQQLAMMLANFNWDRELTTCYPEYYKFTQEIFLKLFKRGLAYRKEAEINWDPVDQTVLANEQVDSEGRSWRSGAIVEKKQLRQWFLGIETFAHELLHDLDKLQEWPSNVKAMQKNWIGESHGTELRFKTNTDVLISAFTTRVDTIFSIQYIALALDHPIVQDAAKKDTDLAQFINSNKDLPNNSKTGYQVKRLYCSNPLSAGAEFNIPVFAAPYVVGKYGSGAVMGCPAHDERDYEFWKNCMPNEPVICTVEPKSGDFELPYASEHGILNSNAGELSGLTTKEARKIITTMLEQKGLGESKTQYRLRDWLISRQRYWGTPIPIIHCEACGPVAVPDEDLPVTLPKLEGLPSKGNPLANINDFVNTTCPSCGSPAKRETDTMDTFMDSSWYFFRHLSPDHAKAPFKFEDATKNMPVNIYIGGVEHSILHLLYARFISKFLASIGMWDGRKHAGEPFKKLVTQGMVHGKTYVNPSNGRFLKPDELDFSRKDSPLIKSTGELPVVSYEKMSKSKYNGVDPADCISKYGPDATRAHILFQAPIDEVLMWDETKIVGIERWLTRVIKLARAFSIKYDSLIKDPTPPLESLEEINFHNEFYSLLGSITDSFERSLSLNTVVSDYMKLTNLIEQAVKSGSVDEKLIVKSLQHLITVIYPVVPSISEECFSILLHGKSPTWTHYKWPRLEGLKESKTVEYKVIIDGKMRCIYPSEKGFFQDKEQVVTLLRSSPKCSKYLHKKTVKNVIIKNNLISLVLEK</sequence>
<evidence type="ECO:0000256" key="11">
    <source>
        <dbReference type="RuleBase" id="RU363035"/>
    </source>
</evidence>
<dbReference type="SUPFAM" id="SSF52374">
    <property type="entry name" value="Nucleotidylyl transferase"/>
    <property type="match status" value="1"/>
</dbReference>
<dbReference type="FunFam" id="3.40.50.620:FF:000003">
    <property type="entry name" value="Leucine--tRNA ligase"/>
    <property type="match status" value="1"/>
</dbReference>
<evidence type="ECO:0000256" key="4">
    <source>
        <dbReference type="ARBA" id="ARBA00022598"/>
    </source>
</evidence>
<feature type="domain" description="Methionyl/Leucyl tRNA synthetase" evidence="13">
    <location>
        <begin position="49"/>
        <end position="186"/>
    </location>
</feature>
<dbReference type="Proteomes" id="UP000243052">
    <property type="component" value="Chromosome iii"/>
</dbReference>
<dbReference type="OrthoDB" id="15954at2759"/>
<dbReference type="InterPro" id="IPR002302">
    <property type="entry name" value="Leu-tRNA-ligase"/>
</dbReference>
<dbReference type="GO" id="GO:0005524">
    <property type="term" value="F:ATP binding"/>
    <property type="evidence" value="ECO:0007669"/>
    <property type="project" value="UniProtKB-KW"/>
</dbReference>
<dbReference type="InterPro" id="IPR025709">
    <property type="entry name" value="Leu_tRNA-synth_edit"/>
</dbReference>
<dbReference type="SUPFAM" id="SSF47323">
    <property type="entry name" value="Anticodon-binding domain of a subclass of class I aminoacyl-tRNA synthetases"/>
    <property type="match status" value="1"/>
</dbReference>
<evidence type="ECO:0000256" key="8">
    <source>
        <dbReference type="ARBA" id="ARBA00023146"/>
    </source>
</evidence>
<dbReference type="AlphaFoldDB" id="A0A0X8HR44"/>
<dbReference type="GO" id="GO:0004823">
    <property type="term" value="F:leucine-tRNA ligase activity"/>
    <property type="evidence" value="ECO:0007669"/>
    <property type="project" value="UniProtKB-EC"/>
</dbReference>
<dbReference type="GO" id="GO:0032543">
    <property type="term" value="P:mitochondrial translation"/>
    <property type="evidence" value="ECO:0007669"/>
    <property type="project" value="TreeGrafter"/>
</dbReference>
<evidence type="ECO:0000256" key="1">
    <source>
        <dbReference type="ARBA" id="ARBA00004305"/>
    </source>
</evidence>
<evidence type="ECO:0000256" key="10">
    <source>
        <dbReference type="ARBA" id="ARBA00047469"/>
    </source>
</evidence>
<comment type="catalytic activity">
    <reaction evidence="10">
        <text>tRNA(Leu) + L-leucine + ATP = L-leucyl-tRNA(Leu) + AMP + diphosphate</text>
        <dbReference type="Rhea" id="RHEA:11688"/>
        <dbReference type="Rhea" id="RHEA-COMP:9613"/>
        <dbReference type="Rhea" id="RHEA-COMP:9622"/>
        <dbReference type="ChEBI" id="CHEBI:30616"/>
        <dbReference type="ChEBI" id="CHEBI:33019"/>
        <dbReference type="ChEBI" id="CHEBI:57427"/>
        <dbReference type="ChEBI" id="CHEBI:78442"/>
        <dbReference type="ChEBI" id="CHEBI:78494"/>
        <dbReference type="ChEBI" id="CHEBI:456215"/>
        <dbReference type="EC" id="6.1.1.4"/>
    </reaction>
</comment>
<protein>
    <recommendedName>
        <fullName evidence="3">leucine--tRNA ligase</fullName>
        <ecNumber evidence="3">6.1.1.4</ecNumber>
    </recommendedName>
    <alternativeName>
        <fullName evidence="9">Leucyl-tRNA synthetase</fullName>
    </alternativeName>
</protein>
<dbReference type="NCBIfam" id="TIGR00396">
    <property type="entry name" value="leuS_bact"/>
    <property type="match status" value="1"/>
</dbReference>
<keyword evidence="16" id="KW-1185">Reference proteome</keyword>
<proteinExistence type="inferred from homology"/>
<dbReference type="GO" id="GO:0002161">
    <property type="term" value="F:aminoacyl-tRNA deacylase activity"/>
    <property type="evidence" value="ECO:0007669"/>
    <property type="project" value="InterPro"/>
</dbReference>
<dbReference type="Gene3D" id="1.10.730.10">
    <property type="entry name" value="Isoleucyl-tRNA Synthetase, Domain 1"/>
    <property type="match status" value="2"/>
</dbReference>
<dbReference type="GeneID" id="28723135"/>
<dbReference type="Pfam" id="PF13603">
    <property type="entry name" value="tRNA-synt_1_2"/>
    <property type="match status" value="1"/>
</dbReference>
<comment type="subcellular location">
    <subcellularLocation>
        <location evidence="1">Mitochondrion matrix</location>
    </subcellularLocation>
</comment>
<dbReference type="EMBL" id="CP014243">
    <property type="protein sequence ID" value="AMD19909.1"/>
    <property type="molecule type" value="Genomic_DNA"/>
</dbReference>